<evidence type="ECO:0000313" key="3">
    <source>
        <dbReference type="Proteomes" id="UP000539350"/>
    </source>
</evidence>
<dbReference type="InterPro" id="IPR045584">
    <property type="entry name" value="Pilin-like"/>
</dbReference>
<dbReference type="EMBL" id="JACFXU010000018">
    <property type="protein sequence ID" value="MBA6414267.1"/>
    <property type="molecule type" value="Genomic_DNA"/>
</dbReference>
<dbReference type="NCBIfam" id="TIGR02532">
    <property type="entry name" value="IV_pilin_GFxxxE"/>
    <property type="match status" value="1"/>
</dbReference>
<accession>A0A7W2TYH1</accession>
<dbReference type="Pfam" id="PF07963">
    <property type="entry name" value="N_methyl"/>
    <property type="match status" value="1"/>
</dbReference>
<reference evidence="2 3" key="1">
    <citation type="submission" date="2020-07" db="EMBL/GenBank/DDBJ databases">
        <title>Halieaceae bacterium, F7430, whole genome shotgun sequencing project.</title>
        <authorList>
            <person name="Jiang S."/>
            <person name="Liu Z.W."/>
            <person name="Du Z.J."/>
        </authorList>
    </citation>
    <scope>NUCLEOTIDE SEQUENCE [LARGE SCALE GENOMIC DNA]</scope>
    <source>
        <strain evidence="2 3">F7430</strain>
    </source>
</reference>
<dbReference type="Gene3D" id="3.30.700.10">
    <property type="entry name" value="Glycoprotein, Type 4 Pilin"/>
    <property type="match status" value="1"/>
</dbReference>
<dbReference type="SUPFAM" id="SSF54523">
    <property type="entry name" value="Pili subunits"/>
    <property type="match status" value="1"/>
</dbReference>
<sequence length="162" mass="17429">MWVTGVSCSAKLRPAGQSRGFTLIELMAALAIAAIVLAVAVPATVRVYDSMRYRESVRDVLSFFTTARYQAVSTGRVQDVEVVPDKGLLRLGDKSAKVASNMNLTVHAARELNRSDTGVIRFYPDGGSSGGGVDIESNRGTGISIKVDWLMGRVSQESYAIE</sequence>
<evidence type="ECO:0000256" key="1">
    <source>
        <dbReference type="SAM" id="Phobius"/>
    </source>
</evidence>
<dbReference type="RefSeq" id="WP_182175211.1">
    <property type="nucleotide sequence ID" value="NZ_JACFXU010000018.1"/>
</dbReference>
<dbReference type="AlphaFoldDB" id="A0A7W2TYH1"/>
<evidence type="ECO:0000313" key="2">
    <source>
        <dbReference type="EMBL" id="MBA6414267.1"/>
    </source>
</evidence>
<dbReference type="PROSITE" id="PS00409">
    <property type="entry name" value="PROKAR_NTER_METHYL"/>
    <property type="match status" value="1"/>
</dbReference>
<dbReference type="Proteomes" id="UP000539350">
    <property type="component" value="Unassembled WGS sequence"/>
</dbReference>
<comment type="caution">
    <text evidence="2">The sequence shown here is derived from an EMBL/GenBank/DDBJ whole genome shotgun (WGS) entry which is preliminary data.</text>
</comment>
<organism evidence="2 3">
    <name type="scientific">Sediminihaliea albiluteola</name>
    <dbReference type="NCBI Taxonomy" id="2758564"/>
    <lineage>
        <taxon>Bacteria</taxon>
        <taxon>Pseudomonadati</taxon>
        <taxon>Pseudomonadota</taxon>
        <taxon>Gammaproteobacteria</taxon>
        <taxon>Cellvibrionales</taxon>
        <taxon>Halieaceae</taxon>
        <taxon>Sediminihaliea</taxon>
    </lineage>
</organism>
<gene>
    <name evidence="2" type="ORF">H2508_14220</name>
</gene>
<keyword evidence="1" id="KW-1133">Transmembrane helix</keyword>
<keyword evidence="3" id="KW-1185">Reference proteome</keyword>
<protein>
    <submittedName>
        <fullName evidence="2">Prepilin-type N-terminal cleavage/methylation domain-containing protein</fullName>
    </submittedName>
</protein>
<proteinExistence type="predicted"/>
<dbReference type="InterPro" id="IPR012902">
    <property type="entry name" value="N_methyl_site"/>
</dbReference>
<keyword evidence="1" id="KW-0472">Membrane</keyword>
<keyword evidence="1" id="KW-0812">Transmembrane</keyword>
<feature type="transmembrane region" description="Helical" evidence="1">
    <location>
        <begin position="26"/>
        <end position="48"/>
    </location>
</feature>
<name>A0A7W2TYH1_9GAMM</name>